<proteinExistence type="predicted"/>
<dbReference type="Proteomes" id="UP000789901">
    <property type="component" value="Unassembled WGS sequence"/>
</dbReference>
<sequence length="39" mass="4153">MLIVAMISFVNAFPVPVGTSSTNDSPESPIPCIEEDIQC</sequence>
<name>A0ABM8W4N8_GIGMA</name>
<dbReference type="EMBL" id="CAJVQB010001174">
    <property type="protein sequence ID" value="CAG8524001.1"/>
    <property type="molecule type" value="Genomic_DNA"/>
</dbReference>
<protein>
    <submittedName>
        <fullName evidence="1">29465_t:CDS:1</fullName>
    </submittedName>
</protein>
<gene>
    <name evidence="1" type="ORF">GMARGA_LOCUS3298</name>
</gene>
<accession>A0ABM8W4N8</accession>
<comment type="caution">
    <text evidence="1">The sequence shown here is derived from an EMBL/GenBank/DDBJ whole genome shotgun (WGS) entry which is preliminary data.</text>
</comment>
<reference evidence="1 2" key="1">
    <citation type="submission" date="2021-06" db="EMBL/GenBank/DDBJ databases">
        <authorList>
            <person name="Kallberg Y."/>
            <person name="Tangrot J."/>
            <person name="Rosling A."/>
        </authorList>
    </citation>
    <scope>NUCLEOTIDE SEQUENCE [LARGE SCALE GENOMIC DNA]</scope>
    <source>
        <strain evidence="1 2">120-4 pot B 10/14</strain>
    </source>
</reference>
<keyword evidence="2" id="KW-1185">Reference proteome</keyword>
<evidence type="ECO:0000313" key="2">
    <source>
        <dbReference type="Proteomes" id="UP000789901"/>
    </source>
</evidence>
<organism evidence="1 2">
    <name type="scientific">Gigaspora margarita</name>
    <dbReference type="NCBI Taxonomy" id="4874"/>
    <lineage>
        <taxon>Eukaryota</taxon>
        <taxon>Fungi</taxon>
        <taxon>Fungi incertae sedis</taxon>
        <taxon>Mucoromycota</taxon>
        <taxon>Glomeromycotina</taxon>
        <taxon>Glomeromycetes</taxon>
        <taxon>Diversisporales</taxon>
        <taxon>Gigasporaceae</taxon>
        <taxon>Gigaspora</taxon>
    </lineage>
</organism>
<evidence type="ECO:0000313" key="1">
    <source>
        <dbReference type="EMBL" id="CAG8524001.1"/>
    </source>
</evidence>